<gene>
    <name evidence="9" type="ORF">P7D85_19310</name>
</gene>
<dbReference type="NCBIfam" id="TIGR01167">
    <property type="entry name" value="LPXTG_anchor"/>
    <property type="match status" value="1"/>
</dbReference>
<dbReference type="InterPro" id="IPR019931">
    <property type="entry name" value="LPXTG_anchor"/>
</dbReference>
<keyword evidence="6" id="KW-0812">Transmembrane</keyword>
<evidence type="ECO:0000256" key="2">
    <source>
        <dbReference type="ARBA" id="ARBA00022525"/>
    </source>
</evidence>
<keyword evidence="1" id="KW-0134">Cell wall</keyword>
<feature type="chain" id="PRO_5046629207" evidence="7">
    <location>
        <begin position="27"/>
        <end position="126"/>
    </location>
</feature>
<keyword evidence="6" id="KW-1133">Transmembrane helix</keyword>
<feature type="transmembrane region" description="Helical" evidence="6">
    <location>
        <begin position="99"/>
        <end position="117"/>
    </location>
</feature>
<feature type="compositionally biased region" description="Polar residues" evidence="5">
    <location>
        <begin position="75"/>
        <end position="85"/>
    </location>
</feature>
<keyword evidence="4" id="KW-0572">Peptidoglycan-anchor</keyword>
<evidence type="ECO:0000256" key="6">
    <source>
        <dbReference type="SAM" id="Phobius"/>
    </source>
</evidence>
<evidence type="ECO:0000313" key="9">
    <source>
        <dbReference type="EMBL" id="MDT2601934.1"/>
    </source>
</evidence>
<organism evidence="9 10">
    <name type="scientific">Enterococcus hulanensis</name>
    <dbReference type="NCBI Taxonomy" id="2559929"/>
    <lineage>
        <taxon>Bacteria</taxon>
        <taxon>Bacillati</taxon>
        <taxon>Bacillota</taxon>
        <taxon>Bacilli</taxon>
        <taxon>Lactobacillales</taxon>
        <taxon>Enterococcaceae</taxon>
        <taxon>Enterococcus</taxon>
    </lineage>
</organism>
<evidence type="ECO:0000313" key="10">
    <source>
        <dbReference type="Proteomes" id="UP001252875"/>
    </source>
</evidence>
<keyword evidence="3 7" id="KW-0732">Signal</keyword>
<proteinExistence type="predicted"/>
<dbReference type="Pfam" id="PF00746">
    <property type="entry name" value="Gram_pos_anchor"/>
    <property type="match status" value="1"/>
</dbReference>
<dbReference type="RefSeq" id="WP_221676842.1">
    <property type="nucleotide sequence ID" value="NZ_JARPYF010000015.1"/>
</dbReference>
<accession>A0ABU3F487</accession>
<evidence type="ECO:0000256" key="1">
    <source>
        <dbReference type="ARBA" id="ARBA00022512"/>
    </source>
</evidence>
<reference evidence="9 10" key="1">
    <citation type="submission" date="2023-03" db="EMBL/GenBank/DDBJ databases">
        <authorList>
            <person name="Shen W."/>
            <person name="Cai J."/>
        </authorList>
    </citation>
    <scope>NUCLEOTIDE SEQUENCE [LARGE SCALE GENOMIC DNA]</scope>
    <source>
        <strain evidence="9 10">D6-4</strain>
    </source>
</reference>
<feature type="signal peptide" evidence="7">
    <location>
        <begin position="1"/>
        <end position="26"/>
    </location>
</feature>
<name>A0ABU3F487_9ENTE</name>
<evidence type="ECO:0000256" key="3">
    <source>
        <dbReference type="ARBA" id="ARBA00022729"/>
    </source>
</evidence>
<comment type="caution">
    <text evidence="9">The sequence shown here is derived from an EMBL/GenBank/DDBJ whole genome shotgun (WGS) entry which is preliminary data.</text>
</comment>
<evidence type="ECO:0000259" key="8">
    <source>
        <dbReference type="Pfam" id="PF00746"/>
    </source>
</evidence>
<feature type="domain" description="Gram-positive cocci surface proteins LPxTG" evidence="8">
    <location>
        <begin position="89"/>
        <end position="123"/>
    </location>
</feature>
<feature type="region of interest" description="Disordered" evidence="5">
    <location>
        <begin position="33"/>
        <end position="93"/>
    </location>
</feature>
<keyword evidence="6" id="KW-0472">Membrane</keyword>
<dbReference type="Proteomes" id="UP001252875">
    <property type="component" value="Unassembled WGS sequence"/>
</dbReference>
<protein>
    <submittedName>
        <fullName evidence="9">LPXTG cell wall anchor domain-containing protein</fullName>
    </submittedName>
</protein>
<keyword evidence="10" id="KW-1185">Reference proteome</keyword>
<evidence type="ECO:0000256" key="5">
    <source>
        <dbReference type="SAM" id="MobiDB-lite"/>
    </source>
</evidence>
<dbReference type="EMBL" id="JARPYI010000014">
    <property type="protein sequence ID" value="MDT2601934.1"/>
    <property type="molecule type" value="Genomic_DNA"/>
</dbReference>
<evidence type="ECO:0000256" key="7">
    <source>
        <dbReference type="SAM" id="SignalP"/>
    </source>
</evidence>
<evidence type="ECO:0000256" key="4">
    <source>
        <dbReference type="ARBA" id="ARBA00023088"/>
    </source>
</evidence>
<keyword evidence="2" id="KW-0964">Secreted</keyword>
<sequence length="126" mass="14309">MKYLMRTLSIVFLTLAFGIKAIPATAEEQNYKSNGQTSFYGTYEYETNEENNDNERNSDNDEQANRPTSGKELPTSGTKNYSSSGRAILPRTGDSVNSSYFYAGLIFWTGLIYLIFITKRKEERSL</sequence>